<reference evidence="1 2" key="1">
    <citation type="submission" date="2021-07" db="EMBL/GenBank/DDBJ databases">
        <authorList>
            <person name="So Y."/>
        </authorList>
    </citation>
    <scope>NUCLEOTIDE SEQUENCE [LARGE SCALE GENOMIC DNA]</scope>
    <source>
        <strain evidence="1 2">HJA6</strain>
    </source>
</reference>
<gene>
    <name evidence="1" type="ORF">KPL78_19135</name>
</gene>
<sequence>MALKRIAGTAYIKVDSVQLALKGSIEVDPADVMREPVTGLDGVHGYKETPKAPSITVTVSKTPDLKLKQVLGWKGRTVTAELGDGTTYVLSDAFQSGELKLDGAEGQVPITFTGASCREMN</sequence>
<name>A0ABS7ACU0_9PROT</name>
<dbReference type="EMBL" id="JAHYBZ010000007">
    <property type="protein sequence ID" value="MBW6399983.1"/>
    <property type="molecule type" value="Genomic_DNA"/>
</dbReference>
<evidence type="ECO:0000313" key="1">
    <source>
        <dbReference type="EMBL" id="MBW6399983.1"/>
    </source>
</evidence>
<accession>A0ABS7ACU0</accession>
<keyword evidence="2" id="KW-1185">Reference proteome</keyword>
<proteinExistence type="predicted"/>
<dbReference type="InterPro" id="IPR019596">
    <property type="entry name" value="Phage_Mu_GpM_tail_tub"/>
</dbReference>
<organism evidence="1 2">
    <name type="scientific">Roseomonas alba</name>
    <dbReference type="NCBI Taxonomy" id="2846776"/>
    <lineage>
        <taxon>Bacteria</taxon>
        <taxon>Pseudomonadati</taxon>
        <taxon>Pseudomonadota</taxon>
        <taxon>Alphaproteobacteria</taxon>
        <taxon>Acetobacterales</taxon>
        <taxon>Roseomonadaceae</taxon>
        <taxon>Roseomonas</taxon>
    </lineage>
</organism>
<evidence type="ECO:0000313" key="2">
    <source>
        <dbReference type="Proteomes" id="UP001196565"/>
    </source>
</evidence>
<comment type="caution">
    <text evidence="1">The sequence shown here is derived from an EMBL/GenBank/DDBJ whole genome shotgun (WGS) entry which is preliminary data.</text>
</comment>
<dbReference type="Pfam" id="PF10618">
    <property type="entry name" value="Tail_tube"/>
    <property type="match status" value="1"/>
</dbReference>
<dbReference type="Proteomes" id="UP001196565">
    <property type="component" value="Unassembled WGS sequence"/>
</dbReference>
<dbReference type="RefSeq" id="WP_219764600.1">
    <property type="nucleotide sequence ID" value="NZ_JAHYBZ010000007.1"/>
</dbReference>
<protein>
    <submittedName>
        <fullName evidence="1">Phage tail tube protein</fullName>
    </submittedName>
</protein>